<dbReference type="AlphaFoldDB" id="A0A9N9PY15"/>
<protein>
    <recommendedName>
        <fullName evidence="4">MARVEL domain-containing protein</fullName>
    </recommendedName>
</protein>
<sequence>MIHRNVRGGQPSPYPRWPFHGLRAAQLFSSITVSSIMTYFMHFLHAAKFQIPWTFIVLLAVSVATVISLAITIFLYNFRFLSPRYNMLTNGAISLGWAMGFGMLSWSISTSNVLGKTCSKKVWNDSDAAVSVCRDYKALWAMTLIGTIATFAALALDIKTWNKTYSRGKYALPEDDKEARKLKDLSMATGSERKFETLRKPGSTVPLAGSPMPAQHEEMDIGYHAGYGLEVEPYGPLMR</sequence>
<evidence type="ECO:0000256" key="1">
    <source>
        <dbReference type="SAM" id="Phobius"/>
    </source>
</evidence>
<comment type="caution">
    <text evidence="2">The sequence shown here is derived from an EMBL/GenBank/DDBJ whole genome shotgun (WGS) entry which is preliminary data.</text>
</comment>
<keyword evidence="3" id="KW-1185">Reference proteome</keyword>
<keyword evidence="1" id="KW-0812">Transmembrane</keyword>
<proteinExistence type="predicted"/>
<evidence type="ECO:0000313" key="2">
    <source>
        <dbReference type="EMBL" id="CAG8958222.1"/>
    </source>
</evidence>
<dbReference type="Proteomes" id="UP000696280">
    <property type="component" value="Unassembled WGS sequence"/>
</dbReference>
<dbReference type="EMBL" id="CAJVRL010000081">
    <property type="protein sequence ID" value="CAG8958222.1"/>
    <property type="molecule type" value="Genomic_DNA"/>
</dbReference>
<feature type="transmembrane region" description="Helical" evidence="1">
    <location>
        <begin position="21"/>
        <end position="41"/>
    </location>
</feature>
<dbReference type="OrthoDB" id="5344006at2759"/>
<gene>
    <name evidence="2" type="ORF">HYFRA_00000576</name>
</gene>
<name>A0A9N9PY15_9HELO</name>
<feature type="transmembrane region" description="Helical" evidence="1">
    <location>
        <begin position="53"/>
        <end position="76"/>
    </location>
</feature>
<evidence type="ECO:0008006" key="4">
    <source>
        <dbReference type="Google" id="ProtNLM"/>
    </source>
</evidence>
<feature type="transmembrane region" description="Helical" evidence="1">
    <location>
        <begin position="88"/>
        <end position="108"/>
    </location>
</feature>
<organism evidence="2 3">
    <name type="scientific">Hymenoscyphus fraxineus</name>
    <dbReference type="NCBI Taxonomy" id="746836"/>
    <lineage>
        <taxon>Eukaryota</taxon>
        <taxon>Fungi</taxon>
        <taxon>Dikarya</taxon>
        <taxon>Ascomycota</taxon>
        <taxon>Pezizomycotina</taxon>
        <taxon>Leotiomycetes</taxon>
        <taxon>Helotiales</taxon>
        <taxon>Helotiaceae</taxon>
        <taxon>Hymenoscyphus</taxon>
    </lineage>
</organism>
<keyword evidence="1" id="KW-0472">Membrane</keyword>
<accession>A0A9N9PY15</accession>
<evidence type="ECO:0000313" key="3">
    <source>
        <dbReference type="Proteomes" id="UP000696280"/>
    </source>
</evidence>
<keyword evidence="1" id="KW-1133">Transmembrane helix</keyword>
<reference evidence="2" key="1">
    <citation type="submission" date="2021-07" db="EMBL/GenBank/DDBJ databases">
        <authorList>
            <person name="Durling M."/>
        </authorList>
    </citation>
    <scope>NUCLEOTIDE SEQUENCE</scope>
</reference>
<feature type="transmembrane region" description="Helical" evidence="1">
    <location>
        <begin position="138"/>
        <end position="158"/>
    </location>
</feature>